<dbReference type="GO" id="GO:0047661">
    <property type="term" value="F:amino-acid racemase activity"/>
    <property type="evidence" value="ECO:0007669"/>
    <property type="project" value="InterPro"/>
</dbReference>
<comment type="similarity">
    <text evidence="1">Belongs to the HyuE racemase family.</text>
</comment>
<organism evidence="2 3">
    <name type="scientific">Roseospira navarrensis</name>
    <dbReference type="NCBI Taxonomy" id="140058"/>
    <lineage>
        <taxon>Bacteria</taxon>
        <taxon>Pseudomonadati</taxon>
        <taxon>Pseudomonadota</taxon>
        <taxon>Alphaproteobacteria</taxon>
        <taxon>Rhodospirillales</taxon>
        <taxon>Rhodospirillaceae</taxon>
        <taxon>Roseospira</taxon>
    </lineage>
</organism>
<dbReference type="OrthoDB" id="9791723at2"/>
<gene>
    <name evidence="2" type="ORF">GHC57_14905</name>
</gene>
<evidence type="ECO:0000313" key="3">
    <source>
        <dbReference type="Proteomes" id="UP000434582"/>
    </source>
</evidence>
<evidence type="ECO:0000313" key="2">
    <source>
        <dbReference type="EMBL" id="MQX37807.1"/>
    </source>
</evidence>
<dbReference type="InterPro" id="IPR052186">
    <property type="entry name" value="Hydantoin_racemase-like"/>
</dbReference>
<dbReference type="Gene3D" id="3.40.50.12500">
    <property type="match status" value="1"/>
</dbReference>
<proteinExistence type="inferred from homology"/>
<name>A0A7X2D5L8_9PROT</name>
<dbReference type="RefSeq" id="WP_153345662.1">
    <property type="nucleotide sequence ID" value="NZ_WIVE01000056.1"/>
</dbReference>
<dbReference type="AlphaFoldDB" id="A0A7X2D5L8"/>
<dbReference type="PANTHER" id="PTHR28047">
    <property type="entry name" value="PROTEIN DCG1"/>
    <property type="match status" value="1"/>
</dbReference>
<evidence type="ECO:0000256" key="1">
    <source>
        <dbReference type="ARBA" id="ARBA00038414"/>
    </source>
</evidence>
<dbReference type="Pfam" id="PF01177">
    <property type="entry name" value="Asp_Glu_race"/>
    <property type="match status" value="1"/>
</dbReference>
<evidence type="ECO:0008006" key="4">
    <source>
        <dbReference type="Google" id="ProtNLM"/>
    </source>
</evidence>
<dbReference type="InterPro" id="IPR015942">
    <property type="entry name" value="Asp/Glu/hydantoin_racemase"/>
</dbReference>
<accession>A0A7X2D5L8</accession>
<dbReference type="InterPro" id="IPR053714">
    <property type="entry name" value="Iso_Racemase_Enz_sf"/>
</dbReference>
<keyword evidence="3" id="KW-1185">Reference proteome</keyword>
<sequence length="256" mass="28207">MRILVINPFAGTESHAHENLDLIKDPDTTYEIVNLTGDYPLGNNQWLYFKHACTDPTLERVIQAERDGYDGVFISCQLDIGLYEARTLVDIPVTATLESAALIATMMGKHVALLSVDSQNGEIQRTLLKTYGLDAALKAIIPIHIDANDLHPGVCQPDAVFARVFEAAAAARDQRCEVIIPGCTLFGALLTHHRARVEAEIGLPVVDGMAAGFKLAEMRARMNRAGVLPAVSRAGYFTKPPRDQWSILRRFQNRAE</sequence>
<reference evidence="2 3" key="1">
    <citation type="submission" date="2019-10" db="EMBL/GenBank/DDBJ databases">
        <title>Draft whole-genome sequence of the purple nonsulfur photosynthetic bacterium Roseospira navarrensis DSM 15114.</title>
        <authorList>
            <person name="Kyndt J.A."/>
            <person name="Meyer T.E."/>
        </authorList>
    </citation>
    <scope>NUCLEOTIDE SEQUENCE [LARGE SCALE GENOMIC DNA]</scope>
    <source>
        <strain evidence="2 3">DSM 15114</strain>
    </source>
</reference>
<dbReference type="EMBL" id="WIVE01000056">
    <property type="protein sequence ID" value="MQX37807.1"/>
    <property type="molecule type" value="Genomic_DNA"/>
</dbReference>
<comment type="caution">
    <text evidence="2">The sequence shown here is derived from an EMBL/GenBank/DDBJ whole genome shotgun (WGS) entry which is preliminary data.</text>
</comment>
<dbReference type="PANTHER" id="PTHR28047:SF5">
    <property type="entry name" value="PROTEIN DCG1"/>
    <property type="match status" value="1"/>
</dbReference>
<dbReference type="Proteomes" id="UP000434582">
    <property type="component" value="Unassembled WGS sequence"/>
</dbReference>
<protein>
    <recommendedName>
        <fullName evidence="4">Hydantoin racemase</fullName>
    </recommendedName>
</protein>